<evidence type="ECO:0000313" key="6">
    <source>
        <dbReference type="EMBL" id="CAD5234015.1"/>
    </source>
</evidence>
<dbReference type="GO" id="GO:0008061">
    <property type="term" value="F:chitin binding"/>
    <property type="evidence" value="ECO:0007669"/>
    <property type="project" value="InterPro"/>
</dbReference>
<proteinExistence type="inferred from homology"/>
<dbReference type="Pfam" id="PF00704">
    <property type="entry name" value="Glyco_hydro_18"/>
    <property type="match status" value="1"/>
</dbReference>
<dbReference type="PANTHER" id="PTHR46066:SF2">
    <property type="entry name" value="CHITINASE DOMAIN-CONTAINING PROTEIN 1"/>
    <property type="match status" value="1"/>
</dbReference>
<dbReference type="SUPFAM" id="SSF51445">
    <property type="entry name" value="(Trans)glycosidases"/>
    <property type="match status" value="1"/>
</dbReference>
<dbReference type="InterPro" id="IPR001223">
    <property type="entry name" value="Glyco_hydro18_cat"/>
</dbReference>
<dbReference type="OrthoDB" id="10254444at2759"/>
<dbReference type="GO" id="GO:0012505">
    <property type="term" value="C:endomembrane system"/>
    <property type="evidence" value="ECO:0007669"/>
    <property type="project" value="TreeGrafter"/>
</dbReference>
<dbReference type="SMR" id="A0A1I7SLF1"/>
<accession>A0A1I7SLF1</accession>
<dbReference type="WBParaSite" id="BXY_1388300.1">
    <property type="protein sequence ID" value="BXY_1388300.1"/>
    <property type="gene ID" value="BXY_1388300"/>
</dbReference>
<dbReference type="Gene3D" id="3.10.50.10">
    <property type="match status" value="1"/>
</dbReference>
<protein>
    <recommendedName>
        <fullName evidence="2">Chitinase domain-containing protein 1</fullName>
    </recommendedName>
</protein>
<feature type="region of interest" description="Disordered" evidence="3">
    <location>
        <begin position="26"/>
        <end position="54"/>
    </location>
</feature>
<comment type="similarity">
    <text evidence="1">Belongs to the glycosyl hydrolase 18 family.</text>
</comment>
<dbReference type="InterPro" id="IPR011583">
    <property type="entry name" value="Chitinase_II/V-like_cat"/>
</dbReference>
<dbReference type="Proteomes" id="UP000095284">
    <property type="component" value="Unplaced"/>
</dbReference>
<dbReference type="GO" id="GO:0005975">
    <property type="term" value="P:carbohydrate metabolic process"/>
    <property type="evidence" value="ECO:0007669"/>
    <property type="project" value="InterPro"/>
</dbReference>
<sequence>MSSKLAFLSLLLLLLFPYITSTLSKSNPKGTHNSEDYDDEEGEERQERKQKKSKLMEYSHHVQDEESLQDILGNHNHLDTDDSKTSFIKLAYVTPWNNHGYDVAKWAAKKFTHIAPVWFQFTPKLFGNDLACEITGQHDIDQNWIDDIRLNNTAMKIVPRFLFEVKDSKLAQKFLKDQKAQIRCVDAMDSLLKKMRADGLVLEAYLQILSSTKSQEGIQLGIDFIGRAGRRFKKHNKISIVPLTPPVSDNGPIFNAEIIAPLCKDVDYINLMTYDYIGQQYPGLAPAPWILVNLEFLKEIDESFLAKTLLGVNYYGACKDGGIQHVFGQSAVDLVEESEILAWDEETKQHIIELEDRVCSIPTKRNLEARLEIVEEYNLPGIAIWDLGQGFDHFTEVL</sequence>
<dbReference type="InterPro" id="IPR017853">
    <property type="entry name" value="GH"/>
</dbReference>
<dbReference type="eggNOG" id="KOG2091">
    <property type="taxonomic scope" value="Eukaryota"/>
</dbReference>
<dbReference type="PROSITE" id="PS51910">
    <property type="entry name" value="GH18_2"/>
    <property type="match status" value="1"/>
</dbReference>
<name>A0A1I7SLF1_BURXY</name>
<dbReference type="EMBL" id="CAJFDI010000006">
    <property type="protein sequence ID" value="CAD5234015.1"/>
    <property type="molecule type" value="Genomic_DNA"/>
</dbReference>
<feature type="domain" description="GH18" evidence="5">
    <location>
        <begin position="87"/>
        <end position="398"/>
    </location>
</feature>
<dbReference type="Gene3D" id="3.20.20.80">
    <property type="entry name" value="Glycosidases"/>
    <property type="match status" value="1"/>
</dbReference>
<evidence type="ECO:0000256" key="4">
    <source>
        <dbReference type="SAM" id="SignalP"/>
    </source>
</evidence>
<dbReference type="EMBL" id="CAJFCV020000006">
    <property type="protein sequence ID" value="CAG9129546.1"/>
    <property type="molecule type" value="Genomic_DNA"/>
</dbReference>
<evidence type="ECO:0000313" key="8">
    <source>
        <dbReference type="Proteomes" id="UP000659654"/>
    </source>
</evidence>
<evidence type="ECO:0000259" key="5">
    <source>
        <dbReference type="PROSITE" id="PS51910"/>
    </source>
</evidence>
<dbReference type="AlphaFoldDB" id="A0A1I7SLF1"/>
<keyword evidence="4" id="KW-0732">Signal</keyword>
<evidence type="ECO:0000313" key="9">
    <source>
        <dbReference type="WBParaSite" id="BXY_1388300.1"/>
    </source>
</evidence>
<evidence type="ECO:0000256" key="3">
    <source>
        <dbReference type="SAM" id="MobiDB-lite"/>
    </source>
</evidence>
<evidence type="ECO:0000256" key="2">
    <source>
        <dbReference type="ARBA" id="ARBA00040976"/>
    </source>
</evidence>
<dbReference type="GO" id="GO:0070492">
    <property type="term" value="F:oligosaccharide binding"/>
    <property type="evidence" value="ECO:0007669"/>
    <property type="project" value="TreeGrafter"/>
</dbReference>
<dbReference type="InterPro" id="IPR029070">
    <property type="entry name" value="Chitinase_insertion_sf"/>
</dbReference>
<dbReference type="SMART" id="SM00636">
    <property type="entry name" value="Glyco_18"/>
    <property type="match status" value="1"/>
</dbReference>
<gene>
    <name evidence="6" type="ORF">BXYJ_LOCUS14106</name>
</gene>
<reference evidence="9" key="1">
    <citation type="submission" date="2016-11" db="UniProtKB">
        <authorList>
            <consortium name="WormBaseParasite"/>
        </authorList>
    </citation>
    <scope>IDENTIFICATION</scope>
</reference>
<feature type="chain" id="PRO_5035360043" description="Chitinase domain-containing protein 1" evidence="4">
    <location>
        <begin position="22"/>
        <end position="398"/>
    </location>
</feature>
<evidence type="ECO:0000256" key="1">
    <source>
        <dbReference type="ARBA" id="ARBA00009336"/>
    </source>
</evidence>
<keyword evidence="8" id="KW-1185">Reference proteome</keyword>
<dbReference type="Proteomes" id="UP000582659">
    <property type="component" value="Unassembled WGS sequence"/>
</dbReference>
<evidence type="ECO:0000313" key="7">
    <source>
        <dbReference type="Proteomes" id="UP000095284"/>
    </source>
</evidence>
<dbReference type="Proteomes" id="UP000659654">
    <property type="component" value="Unassembled WGS sequence"/>
</dbReference>
<dbReference type="PANTHER" id="PTHR46066">
    <property type="entry name" value="CHITINASE DOMAIN-CONTAINING PROTEIN 1 FAMILY MEMBER"/>
    <property type="match status" value="1"/>
</dbReference>
<organism evidence="7 9">
    <name type="scientific">Bursaphelenchus xylophilus</name>
    <name type="common">Pinewood nematode worm</name>
    <name type="synonym">Aphelenchoides xylophilus</name>
    <dbReference type="NCBI Taxonomy" id="6326"/>
    <lineage>
        <taxon>Eukaryota</taxon>
        <taxon>Metazoa</taxon>
        <taxon>Ecdysozoa</taxon>
        <taxon>Nematoda</taxon>
        <taxon>Chromadorea</taxon>
        <taxon>Rhabditida</taxon>
        <taxon>Tylenchina</taxon>
        <taxon>Tylenchomorpha</taxon>
        <taxon>Aphelenchoidea</taxon>
        <taxon>Aphelenchoididae</taxon>
        <taxon>Bursaphelenchus</taxon>
    </lineage>
</organism>
<reference evidence="6" key="2">
    <citation type="submission" date="2020-09" db="EMBL/GenBank/DDBJ databases">
        <authorList>
            <person name="Kikuchi T."/>
        </authorList>
    </citation>
    <scope>NUCLEOTIDE SEQUENCE</scope>
    <source>
        <strain evidence="6">Ka4C1</strain>
    </source>
</reference>
<feature type="signal peptide" evidence="4">
    <location>
        <begin position="1"/>
        <end position="21"/>
    </location>
</feature>